<feature type="region of interest" description="Disordered" evidence="1">
    <location>
        <begin position="1"/>
        <end position="44"/>
    </location>
</feature>
<dbReference type="EMBL" id="AXCN02001376">
    <property type="status" value="NOT_ANNOTATED_CDS"/>
    <property type="molecule type" value="Genomic_DNA"/>
</dbReference>
<accession>A0A182QGV5</accession>
<evidence type="ECO:0000256" key="1">
    <source>
        <dbReference type="SAM" id="MobiDB-lite"/>
    </source>
</evidence>
<organism evidence="2 3">
    <name type="scientific">Anopheles farauti</name>
    <dbReference type="NCBI Taxonomy" id="69004"/>
    <lineage>
        <taxon>Eukaryota</taxon>
        <taxon>Metazoa</taxon>
        <taxon>Ecdysozoa</taxon>
        <taxon>Arthropoda</taxon>
        <taxon>Hexapoda</taxon>
        <taxon>Insecta</taxon>
        <taxon>Pterygota</taxon>
        <taxon>Neoptera</taxon>
        <taxon>Endopterygota</taxon>
        <taxon>Diptera</taxon>
        <taxon>Nematocera</taxon>
        <taxon>Culicoidea</taxon>
        <taxon>Culicidae</taxon>
        <taxon>Anophelinae</taxon>
        <taxon>Anopheles</taxon>
    </lineage>
</organism>
<reference evidence="2" key="2">
    <citation type="submission" date="2020-05" db="UniProtKB">
        <authorList>
            <consortium name="EnsemblMetazoa"/>
        </authorList>
    </citation>
    <scope>IDENTIFICATION</scope>
    <source>
        <strain evidence="2">FAR1</strain>
    </source>
</reference>
<feature type="compositionally biased region" description="Polar residues" evidence="1">
    <location>
        <begin position="8"/>
        <end position="21"/>
    </location>
</feature>
<reference evidence="3" key="1">
    <citation type="submission" date="2014-01" db="EMBL/GenBank/DDBJ databases">
        <title>The Genome Sequence of Anopheles farauti FAR1 (V2).</title>
        <authorList>
            <consortium name="The Broad Institute Genomics Platform"/>
            <person name="Neafsey D.E."/>
            <person name="Besansky N."/>
            <person name="Howell P."/>
            <person name="Walton C."/>
            <person name="Young S.K."/>
            <person name="Zeng Q."/>
            <person name="Gargeya S."/>
            <person name="Fitzgerald M."/>
            <person name="Haas B."/>
            <person name="Abouelleil A."/>
            <person name="Allen A.W."/>
            <person name="Alvarado L."/>
            <person name="Arachchi H.M."/>
            <person name="Berlin A.M."/>
            <person name="Chapman S.B."/>
            <person name="Gainer-Dewar J."/>
            <person name="Goldberg J."/>
            <person name="Griggs A."/>
            <person name="Gujja S."/>
            <person name="Hansen M."/>
            <person name="Howarth C."/>
            <person name="Imamovic A."/>
            <person name="Ireland A."/>
            <person name="Larimer J."/>
            <person name="McCowan C."/>
            <person name="Murphy C."/>
            <person name="Pearson M."/>
            <person name="Poon T.W."/>
            <person name="Priest M."/>
            <person name="Roberts A."/>
            <person name="Saif S."/>
            <person name="Shea T."/>
            <person name="Sisk P."/>
            <person name="Sykes S."/>
            <person name="Wortman J."/>
            <person name="Nusbaum C."/>
            <person name="Birren B."/>
        </authorList>
    </citation>
    <scope>NUCLEOTIDE SEQUENCE [LARGE SCALE GENOMIC DNA]</scope>
    <source>
        <strain evidence="3">FAR1</strain>
    </source>
</reference>
<name>A0A182QGV5_9DIPT</name>
<keyword evidence="3" id="KW-1185">Reference proteome</keyword>
<dbReference type="EnsemblMetazoa" id="AFAF009901-RA">
    <property type="protein sequence ID" value="AFAF009901-PA"/>
    <property type="gene ID" value="AFAF009901"/>
</dbReference>
<dbReference type="Proteomes" id="UP000075886">
    <property type="component" value="Unassembled WGS sequence"/>
</dbReference>
<dbReference type="VEuPathDB" id="VectorBase:AFAF009901"/>
<protein>
    <submittedName>
        <fullName evidence="2">Uncharacterized protein</fullName>
    </submittedName>
</protein>
<sequence>MAMELAQISGSLSSPDATSKCQGDGQKRREWGEEVDEDKNKTSHIHSPALAETLWLSFLIRSRTSGSMNFSCLEPFSPVSMVGGPRNSCSPGGTIATAACWAMARAARLHSYDEISSSNSDTTNTHFGISNRISPSRSRTRHSCCCSIVGVADGVPPVDIVDIPVEAPFGDGATTAPGWLVAAGCGAEPAAACCAGLVLTNESYSRSRIISRVCRHDSLTWFGLVSFSAAVTYSRTCVFCFWITCTFFGSSMSMFSSGRRTDRTGGSGDVTIARGPCGSLFRSCSRNSCCFSCVRDEMFSCEKLVLRPWDDTEITLAADDAHRLEFPGGGWQPRTKPRNKCNRFFDSHHGPGIPFGGGNDEINHDGACGGGDRSRGCPVALKEVLRQAVGEENGEGVQRVQQGDEHQRQRYCAQFRATCSGDRSRPAGSIADPNRGRAEPAEPGEISVVAGAGSSGWVLVVVPRFVAIGGNSRDDGNGRIGRCDHRFVQPGGINLQQDEL</sequence>
<dbReference type="AlphaFoldDB" id="A0A182QGV5"/>
<feature type="region of interest" description="Disordered" evidence="1">
    <location>
        <begin position="420"/>
        <end position="442"/>
    </location>
</feature>
<evidence type="ECO:0000313" key="2">
    <source>
        <dbReference type="EnsemblMetazoa" id="AFAF009901-PA"/>
    </source>
</evidence>
<evidence type="ECO:0000313" key="3">
    <source>
        <dbReference type="Proteomes" id="UP000075886"/>
    </source>
</evidence>
<proteinExistence type="predicted"/>